<gene>
    <name evidence="5" type="primary">lrp_5</name>
    <name evidence="5" type="ORF">VMF7928_03074</name>
</gene>
<accession>A0ABN8E8U8</accession>
<dbReference type="PROSITE" id="PS50956">
    <property type="entry name" value="HTH_ASNC_2"/>
    <property type="match status" value="1"/>
</dbReference>
<dbReference type="CDD" id="cd00090">
    <property type="entry name" value="HTH_ARSR"/>
    <property type="match status" value="1"/>
</dbReference>
<dbReference type="InterPro" id="IPR036388">
    <property type="entry name" value="WH-like_DNA-bd_sf"/>
</dbReference>
<reference evidence="5" key="1">
    <citation type="submission" date="2021-11" db="EMBL/GenBank/DDBJ databases">
        <authorList>
            <person name="Rodrigo-Torres L."/>
            <person name="Arahal R. D."/>
            <person name="Lucena T."/>
        </authorList>
    </citation>
    <scope>NUCLEOTIDE SEQUENCE</scope>
    <source>
        <strain evidence="5">CECT 7928</strain>
    </source>
</reference>
<evidence type="ECO:0000259" key="4">
    <source>
        <dbReference type="PROSITE" id="PS50956"/>
    </source>
</evidence>
<dbReference type="Pfam" id="PF13412">
    <property type="entry name" value="HTH_24"/>
    <property type="match status" value="1"/>
</dbReference>
<dbReference type="InterPro" id="IPR019887">
    <property type="entry name" value="Tscrpt_reg_AsnC/Lrp_C"/>
</dbReference>
<dbReference type="PANTHER" id="PTHR30154">
    <property type="entry name" value="LEUCINE-RESPONSIVE REGULATORY PROTEIN"/>
    <property type="match status" value="1"/>
</dbReference>
<evidence type="ECO:0000256" key="1">
    <source>
        <dbReference type="ARBA" id="ARBA00023015"/>
    </source>
</evidence>
<dbReference type="PRINTS" id="PR00033">
    <property type="entry name" value="HTHASNC"/>
</dbReference>
<dbReference type="SMART" id="SM00344">
    <property type="entry name" value="HTH_ASNC"/>
    <property type="match status" value="1"/>
</dbReference>
<dbReference type="InterPro" id="IPR019888">
    <property type="entry name" value="Tscrpt_reg_AsnC-like"/>
</dbReference>
<dbReference type="Gene3D" id="1.10.10.10">
    <property type="entry name" value="Winged helix-like DNA-binding domain superfamily/Winged helix DNA-binding domain"/>
    <property type="match status" value="1"/>
</dbReference>
<sequence length="155" mass="17835">MQLDRLDIAILKHLQKNNRIANNELADKVGLSAPACLKRVKRLREENIIVGDVSILNPELAGNTMTLIVSVEMERDRADLYQRFRQSMAEASQVTQCYQVSGNYDFLLIVCVKDIQGYEHFVERVLHTQLNIRKFHTSVSLRTVKFSTEIELSEK</sequence>
<keyword evidence="2" id="KW-0238">DNA-binding</keyword>
<keyword evidence="1" id="KW-0805">Transcription regulation</keyword>
<dbReference type="PANTHER" id="PTHR30154:SF34">
    <property type="entry name" value="TRANSCRIPTIONAL REGULATOR AZLB"/>
    <property type="match status" value="1"/>
</dbReference>
<dbReference type="RefSeq" id="WP_237362581.1">
    <property type="nucleotide sequence ID" value="NZ_CAKLDM010000002.1"/>
</dbReference>
<dbReference type="SUPFAM" id="SSF46785">
    <property type="entry name" value="Winged helix' DNA-binding domain"/>
    <property type="match status" value="1"/>
</dbReference>
<evidence type="ECO:0000256" key="3">
    <source>
        <dbReference type="ARBA" id="ARBA00023163"/>
    </source>
</evidence>
<proteinExistence type="predicted"/>
<evidence type="ECO:0000313" key="6">
    <source>
        <dbReference type="Proteomes" id="UP000838748"/>
    </source>
</evidence>
<feature type="domain" description="HTH asnC-type" evidence="4">
    <location>
        <begin position="3"/>
        <end position="64"/>
    </location>
</feature>
<keyword evidence="3" id="KW-0804">Transcription</keyword>
<comment type="caution">
    <text evidence="5">The sequence shown here is derived from an EMBL/GenBank/DDBJ whole genome shotgun (WGS) entry which is preliminary data.</text>
</comment>
<organism evidence="5 6">
    <name type="scientific">Vibrio marisflavi CECT 7928</name>
    <dbReference type="NCBI Taxonomy" id="634439"/>
    <lineage>
        <taxon>Bacteria</taxon>
        <taxon>Pseudomonadati</taxon>
        <taxon>Pseudomonadota</taxon>
        <taxon>Gammaproteobacteria</taxon>
        <taxon>Vibrionales</taxon>
        <taxon>Vibrionaceae</taxon>
        <taxon>Vibrio</taxon>
    </lineage>
</organism>
<name>A0ABN8E8U8_9VIBR</name>
<keyword evidence="6" id="KW-1185">Reference proteome</keyword>
<protein>
    <submittedName>
        <fullName evidence="5">Leucine-responsive regulatory protein</fullName>
    </submittedName>
</protein>
<dbReference type="InterPro" id="IPR011991">
    <property type="entry name" value="ArsR-like_HTH"/>
</dbReference>
<evidence type="ECO:0000313" key="5">
    <source>
        <dbReference type="EMBL" id="CAH0540731.1"/>
    </source>
</evidence>
<dbReference type="EMBL" id="CAKLDM010000002">
    <property type="protein sequence ID" value="CAH0540731.1"/>
    <property type="molecule type" value="Genomic_DNA"/>
</dbReference>
<dbReference type="InterPro" id="IPR011008">
    <property type="entry name" value="Dimeric_a/b-barrel"/>
</dbReference>
<dbReference type="SUPFAM" id="SSF54909">
    <property type="entry name" value="Dimeric alpha+beta barrel"/>
    <property type="match status" value="1"/>
</dbReference>
<dbReference type="InterPro" id="IPR036390">
    <property type="entry name" value="WH_DNA-bd_sf"/>
</dbReference>
<evidence type="ECO:0000256" key="2">
    <source>
        <dbReference type="ARBA" id="ARBA00023125"/>
    </source>
</evidence>
<dbReference type="Gene3D" id="3.30.70.920">
    <property type="match status" value="1"/>
</dbReference>
<dbReference type="Pfam" id="PF01037">
    <property type="entry name" value="AsnC_trans_reg"/>
    <property type="match status" value="1"/>
</dbReference>
<dbReference type="Proteomes" id="UP000838748">
    <property type="component" value="Unassembled WGS sequence"/>
</dbReference>
<dbReference type="InterPro" id="IPR000485">
    <property type="entry name" value="AsnC-type_HTH_dom"/>
</dbReference>